<dbReference type="RefSeq" id="WP_249213308.1">
    <property type="nucleotide sequence ID" value="NZ_BAAAFW010000025.1"/>
</dbReference>
<proteinExistence type="predicted"/>
<keyword evidence="2" id="KW-0143">Chaperone</keyword>
<protein>
    <recommendedName>
        <fullName evidence="4">EcpB C-terminal domain-containing protein</fullName>
    </recommendedName>
</protein>
<evidence type="ECO:0000256" key="3">
    <source>
        <dbReference type="SAM" id="SignalP"/>
    </source>
</evidence>
<evidence type="ECO:0000259" key="4">
    <source>
        <dbReference type="Pfam" id="PF18649"/>
    </source>
</evidence>
<keyword evidence="1 3" id="KW-0732">Signal</keyword>
<evidence type="ECO:0000256" key="1">
    <source>
        <dbReference type="ARBA" id="ARBA00022729"/>
    </source>
</evidence>
<dbReference type="Pfam" id="PF18649">
    <property type="entry name" value="EcpB_C"/>
    <property type="match status" value="1"/>
</dbReference>
<dbReference type="InterPro" id="IPR040695">
    <property type="entry name" value="EcpB_C"/>
</dbReference>
<reference evidence="6" key="1">
    <citation type="journal article" date="2019" name="Int. J. Syst. Evol. Microbiol.">
        <title>The Global Catalogue of Microorganisms (GCM) 10K type strain sequencing project: providing services to taxonomists for standard genome sequencing and annotation.</title>
        <authorList>
            <consortium name="The Broad Institute Genomics Platform"/>
            <consortium name="The Broad Institute Genome Sequencing Center for Infectious Disease"/>
            <person name="Wu L."/>
            <person name="Ma J."/>
        </authorList>
    </citation>
    <scope>NUCLEOTIDE SEQUENCE [LARGE SCALE GENOMIC DNA]</scope>
    <source>
        <strain evidence="6">CGMCC 4.1530</strain>
    </source>
</reference>
<feature type="domain" description="EcpB C-terminal" evidence="4">
    <location>
        <begin position="152"/>
        <end position="222"/>
    </location>
</feature>
<evidence type="ECO:0000313" key="6">
    <source>
        <dbReference type="Proteomes" id="UP001596215"/>
    </source>
</evidence>
<keyword evidence="6" id="KW-1185">Reference proteome</keyword>
<comment type="caution">
    <text evidence="5">The sequence shown here is derived from an EMBL/GenBank/DDBJ whole genome shotgun (WGS) entry which is preliminary data.</text>
</comment>
<dbReference type="Proteomes" id="UP001596215">
    <property type="component" value="Unassembled WGS sequence"/>
</dbReference>
<feature type="signal peptide" evidence="3">
    <location>
        <begin position="1"/>
        <end position="20"/>
    </location>
</feature>
<dbReference type="InterPro" id="IPR013783">
    <property type="entry name" value="Ig-like_fold"/>
</dbReference>
<gene>
    <name evidence="5" type="ORF">ACFP73_04415</name>
</gene>
<organism evidence="5 6">
    <name type="scientific">Tatumella punctata</name>
    <dbReference type="NCBI Taxonomy" id="399969"/>
    <lineage>
        <taxon>Bacteria</taxon>
        <taxon>Pseudomonadati</taxon>
        <taxon>Pseudomonadota</taxon>
        <taxon>Gammaproteobacteria</taxon>
        <taxon>Enterobacterales</taxon>
        <taxon>Erwiniaceae</taxon>
        <taxon>Tatumella</taxon>
    </lineage>
</organism>
<dbReference type="EMBL" id="JBHSUC010000003">
    <property type="protein sequence ID" value="MFC6361344.1"/>
    <property type="molecule type" value="Genomic_DNA"/>
</dbReference>
<evidence type="ECO:0000256" key="2">
    <source>
        <dbReference type="ARBA" id="ARBA00023186"/>
    </source>
</evidence>
<sequence>MKYLILFCGLFSVMFSRSYALDVGDITSFIYSDQNTMGKEIANPTDNGRLITLRIEKLSSPLADGKIITTGNSRREVLMTPASLLLPAHSKEIVRFYYQGPADNQERYYRIDWRDQSLSRIPAENTAREAVATSSAQIGTLLVVAPRQVRYAWQYRNSTLFNTGNATLRVVAYGPCRSATDGKECRENYYLLPGKNRAFSRVNVAIRQGHIGLWQAATFVAVK</sequence>
<feature type="chain" id="PRO_5045928653" description="EcpB C-terminal domain-containing protein" evidence="3">
    <location>
        <begin position="21"/>
        <end position="223"/>
    </location>
</feature>
<dbReference type="Gene3D" id="2.60.40.10">
    <property type="entry name" value="Immunoglobulins"/>
    <property type="match status" value="1"/>
</dbReference>
<name>A0ABW1VMN3_9GAMM</name>
<accession>A0ABW1VMN3</accession>
<evidence type="ECO:0000313" key="5">
    <source>
        <dbReference type="EMBL" id="MFC6361344.1"/>
    </source>
</evidence>